<feature type="transmembrane region" description="Helical" evidence="6">
    <location>
        <begin position="45"/>
        <end position="64"/>
    </location>
</feature>
<feature type="transmembrane region" description="Helical" evidence="6">
    <location>
        <begin position="301"/>
        <end position="318"/>
    </location>
</feature>
<dbReference type="CDD" id="cd06579">
    <property type="entry name" value="TM_PBP1_transp_AraH_like"/>
    <property type="match status" value="1"/>
</dbReference>
<dbReference type="EMBL" id="FQVI01000023">
    <property type="protein sequence ID" value="SHF36579.1"/>
    <property type="molecule type" value="Genomic_DNA"/>
</dbReference>
<sequence length="325" mass="34688">MVKEKKPVFKNNIQKYAPVFLMLVLMVILTIANKNFLSAQSIYNLLQQVSALGIVALGAMIVLLTAGIDFTAGFGLSLAGVTAGFVYLESGNQGILLIITSLLIGALVGLINGLIIVKLNLNPFITTLAMMSVCKGVSMMVSEGRQVQIKSEFLLTLGSGRILKFIPVSFLVFLLAVVLMYIIMNKTKLGIYTYAMGGNEDAVEYSGINKSFYKILVYTVAGFLYGLAAIITCCQVTVITSNISGDFLLDGIAAAVVGGTSLLGGKGTVFGVVIGAFIITLITTMLNFLQVPFLLREVIKGIIIICILIFDVCIGKLADRLKVAA</sequence>
<gene>
    <name evidence="7" type="ORF">SAMN02745158_03454</name>
</gene>
<dbReference type="AlphaFoldDB" id="A0A1M5B293"/>
<evidence type="ECO:0000256" key="5">
    <source>
        <dbReference type="ARBA" id="ARBA00023136"/>
    </source>
</evidence>
<feature type="transmembrane region" description="Helical" evidence="6">
    <location>
        <begin position="16"/>
        <end position="33"/>
    </location>
</feature>
<reference evidence="7 8" key="1">
    <citation type="submission" date="2016-11" db="EMBL/GenBank/DDBJ databases">
        <authorList>
            <person name="Jaros S."/>
            <person name="Januszkiewicz K."/>
            <person name="Wedrychowicz H."/>
        </authorList>
    </citation>
    <scope>NUCLEOTIDE SEQUENCE [LARGE SCALE GENOMIC DNA]</scope>
    <source>
        <strain evidence="7 8">DSM 17459</strain>
    </source>
</reference>
<keyword evidence="4 6" id="KW-1133">Transmembrane helix</keyword>
<keyword evidence="8" id="KW-1185">Reference proteome</keyword>
<evidence type="ECO:0000313" key="8">
    <source>
        <dbReference type="Proteomes" id="UP000184245"/>
    </source>
</evidence>
<proteinExistence type="predicted"/>
<evidence type="ECO:0000256" key="2">
    <source>
        <dbReference type="ARBA" id="ARBA00022475"/>
    </source>
</evidence>
<feature type="transmembrane region" description="Helical" evidence="6">
    <location>
        <begin position="70"/>
        <end position="88"/>
    </location>
</feature>
<protein>
    <submittedName>
        <fullName evidence="7">Ribose transport system permease protein</fullName>
    </submittedName>
</protein>
<evidence type="ECO:0000256" key="1">
    <source>
        <dbReference type="ARBA" id="ARBA00004651"/>
    </source>
</evidence>
<dbReference type="STRING" id="1122155.SAMN02745158_03454"/>
<evidence type="ECO:0000256" key="6">
    <source>
        <dbReference type="SAM" id="Phobius"/>
    </source>
</evidence>
<feature type="transmembrane region" description="Helical" evidence="6">
    <location>
        <begin position="95"/>
        <end position="117"/>
    </location>
</feature>
<evidence type="ECO:0000256" key="4">
    <source>
        <dbReference type="ARBA" id="ARBA00022989"/>
    </source>
</evidence>
<dbReference type="GO" id="GO:0022857">
    <property type="term" value="F:transmembrane transporter activity"/>
    <property type="evidence" value="ECO:0007669"/>
    <property type="project" value="InterPro"/>
</dbReference>
<keyword evidence="2" id="KW-1003">Cell membrane</keyword>
<keyword evidence="5 6" id="KW-0472">Membrane</keyword>
<comment type="subcellular location">
    <subcellularLocation>
        <location evidence="1">Cell membrane</location>
        <topology evidence="1">Multi-pass membrane protein</topology>
    </subcellularLocation>
</comment>
<feature type="transmembrane region" description="Helical" evidence="6">
    <location>
        <begin position="162"/>
        <end position="184"/>
    </location>
</feature>
<organism evidence="7 8">
    <name type="scientific">Lactonifactor longoviformis DSM 17459</name>
    <dbReference type="NCBI Taxonomy" id="1122155"/>
    <lineage>
        <taxon>Bacteria</taxon>
        <taxon>Bacillati</taxon>
        <taxon>Bacillota</taxon>
        <taxon>Clostridia</taxon>
        <taxon>Eubacteriales</taxon>
        <taxon>Clostridiaceae</taxon>
        <taxon>Lactonifactor</taxon>
    </lineage>
</organism>
<evidence type="ECO:0000313" key="7">
    <source>
        <dbReference type="EMBL" id="SHF36579.1"/>
    </source>
</evidence>
<accession>A0A1M5B293</accession>
<keyword evidence="3 6" id="KW-0812">Transmembrane</keyword>
<dbReference type="OrthoDB" id="9815820at2"/>
<name>A0A1M5B293_9CLOT</name>
<dbReference type="GO" id="GO:0005886">
    <property type="term" value="C:plasma membrane"/>
    <property type="evidence" value="ECO:0007669"/>
    <property type="project" value="UniProtKB-SubCell"/>
</dbReference>
<dbReference type="PRINTS" id="PR00173">
    <property type="entry name" value="EDTRNSPORT"/>
</dbReference>
<feature type="transmembrane region" description="Helical" evidence="6">
    <location>
        <begin position="215"/>
        <end position="240"/>
    </location>
</feature>
<evidence type="ECO:0000256" key="3">
    <source>
        <dbReference type="ARBA" id="ARBA00022692"/>
    </source>
</evidence>
<dbReference type="PANTHER" id="PTHR32196">
    <property type="entry name" value="ABC TRANSPORTER PERMEASE PROTEIN YPHD-RELATED-RELATED"/>
    <property type="match status" value="1"/>
</dbReference>
<feature type="transmembrane region" description="Helical" evidence="6">
    <location>
        <begin position="269"/>
        <end position="289"/>
    </location>
</feature>
<dbReference type="InterPro" id="IPR001851">
    <property type="entry name" value="ABC_transp_permease"/>
</dbReference>
<dbReference type="Pfam" id="PF02653">
    <property type="entry name" value="BPD_transp_2"/>
    <property type="match status" value="1"/>
</dbReference>
<dbReference type="Proteomes" id="UP000184245">
    <property type="component" value="Unassembled WGS sequence"/>
</dbReference>